<organism evidence="2 3">
    <name type="scientific">Desmophyllum pertusum</name>
    <dbReference type="NCBI Taxonomy" id="174260"/>
    <lineage>
        <taxon>Eukaryota</taxon>
        <taxon>Metazoa</taxon>
        <taxon>Cnidaria</taxon>
        <taxon>Anthozoa</taxon>
        <taxon>Hexacorallia</taxon>
        <taxon>Scleractinia</taxon>
        <taxon>Caryophylliina</taxon>
        <taxon>Caryophylliidae</taxon>
        <taxon>Desmophyllum</taxon>
    </lineage>
</organism>
<feature type="compositionally biased region" description="Polar residues" evidence="1">
    <location>
        <begin position="55"/>
        <end position="64"/>
    </location>
</feature>
<feature type="region of interest" description="Disordered" evidence="1">
    <location>
        <begin position="54"/>
        <end position="81"/>
    </location>
</feature>
<evidence type="ECO:0000313" key="2">
    <source>
        <dbReference type="EMBL" id="KAJ7381540.1"/>
    </source>
</evidence>
<dbReference type="Pfam" id="PF09746">
    <property type="entry name" value="Membralin"/>
    <property type="match status" value="1"/>
</dbReference>
<accession>A0A9X0CZR5</accession>
<dbReference type="GO" id="GO:0034976">
    <property type="term" value="P:response to endoplasmic reticulum stress"/>
    <property type="evidence" value="ECO:0007669"/>
    <property type="project" value="TreeGrafter"/>
</dbReference>
<dbReference type="OrthoDB" id="6779347at2759"/>
<dbReference type="GO" id="GO:1904294">
    <property type="term" value="P:positive regulation of ERAD pathway"/>
    <property type="evidence" value="ECO:0007669"/>
    <property type="project" value="TreeGrafter"/>
</dbReference>
<dbReference type="PANTHER" id="PTHR21650:SF4">
    <property type="entry name" value="MEMBRALIN"/>
    <property type="match status" value="1"/>
</dbReference>
<dbReference type="AlphaFoldDB" id="A0A9X0CZR5"/>
<dbReference type="Proteomes" id="UP001163046">
    <property type="component" value="Unassembled WGS sequence"/>
</dbReference>
<dbReference type="GO" id="GO:0005783">
    <property type="term" value="C:endoplasmic reticulum"/>
    <property type="evidence" value="ECO:0007669"/>
    <property type="project" value="TreeGrafter"/>
</dbReference>
<sequence>MGVLRSSFSPFFFFLSRSAAVSRLSENDTTRTNFTNSSITESIRHVNISHLGGNIKSNDSSSSVRDIYGHSSDSTPQKNHLPVRDTVVPSAFELLAPIKVEGERKEEYAVEYALEYGFLRLSSESRKKLGIPVLLVELDPALEQCFGDSLSRFLLDEFLGYDDVLMSSVKRL</sequence>
<proteinExistence type="predicted"/>
<reference evidence="2" key="1">
    <citation type="submission" date="2023-01" db="EMBL/GenBank/DDBJ databases">
        <title>Genome assembly of the deep-sea coral Lophelia pertusa.</title>
        <authorList>
            <person name="Herrera S."/>
            <person name="Cordes E."/>
        </authorList>
    </citation>
    <scope>NUCLEOTIDE SEQUENCE</scope>
    <source>
        <strain evidence="2">USNM1676648</strain>
        <tissue evidence="2">Polyp</tissue>
    </source>
</reference>
<dbReference type="PANTHER" id="PTHR21650">
    <property type="entry name" value="MEMBRALIN/KINETOCHORE PROTEIN NUF2"/>
    <property type="match status" value="1"/>
</dbReference>
<protein>
    <submittedName>
        <fullName evidence="2">Uncharacterized protein</fullName>
    </submittedName>
</protein>
<dbReference type="EMBL" id="MU826298">
    <property type="protein sequence ID" value="KAJ7381540.1"/>
    <property type="molecule type" value="Genomic_DNA"/>
</dbReference>
<name>A0A9X0CZR5_9CNID</name>
<dbReference type="InterPro" id="IPR019144">
    <property type="entry name" value="Membralin"/>
</dbReference>
<keyword evidence="3" id="KW-1185">Reference proteome</keyword>
<evidence type="ECO:0000313" key="3">
    <source>
        <dbReference type="Proteomes" id="UP001163046"/>
    </source>
</evidence>
<gene>
    <name evidence="2" type="ORF">OS493_040577</name>
</gene>
<comment type="caution">
    <text evidence="2">The sequence shown here is derived from an EMBL/GenBank/DDBJ whole genome shotgun (WGS) entry which is preliminary data.</text>
</comment>
<evidence type="ECO:0000256" key="1">
    <source>
        <dbReference type="SAM" id="MobiDB-lite"/>
    </source>
</evidence>
<feature type="non-terminal residue" evidence="2">
    <location>
        <position position="172"/>
    </location>
</feature>